<sequence>MPTPTSPSWNLHFEIDDGVATDPARPRTRVGPVPQEPHHGWSGGFGPALAWKHWPRNGVTGLPMMHALTLWLPAEFQRAGSEHPGLAYFASSGESMPTEQVQADPGSDDPFLADLARAEDHPMLRRRTDVLDAEHALVWLTADELARGPRAPAPDVRRPGEHRHDSQLNAWDDAGRHRRIWLAPRADPNGGLAPRESWERSSEDGYVSPRDEHSQLVEWARSLHLVSHLGGTSFPVNELPTGLTPWYLELEEIGLLNFGSGNAQIDLESGAFGWS</sequence>
<dbReference type="OrthoDB" id="7845180at2"/>
<evidence type="ECO:0000313" key="2">
    <source>
        <dbReference type="EMBL" id="PWD51968.1"/>
    </source>
</evidence>
<dbReference type="Proteomes" id="UP000245166">
    <property type="component" value="Unassembled WGS sequence"/>
</dbReference>
<organism evidence="2 3">
    <name type="scientific">Serinibacter arcticus</name>
    <dbReference type="NCBI Taxonomy" id="1655435"/>
    <lineage>
        <taxon>Bacteria</taxon>
        <taxon>Bacillati</taxon>
        <taxon>Actinomycetota</taxon>
        <taxon>Actinomycetes</taxon>
        <taxon>Micrococcales</taxon>
        <taxon>Beutenbergiaceae</taxon>
        <taxon>Serinibacter</taxon>
    </lineage>
</organism>
<feature type="region of interest" description="Disordered" evidence="1">
    <location>
        <begin position="184"/>
        <end position="207"/>
    </location>
</feature>
<reference evidence="2 3" key="1">
    <citation type="submission" date="2018-03" db="EMBL/GenBank/DDBJ databases">
        <title>Genome assembly of novel Miniimonas species PCH200.</title>
        <authorList>
            <person name="Thakur V."/>
            <person name="Kumar V."/>
            <person name="Singh D."/>
        </authorList>
    </citation>
    <scope>NUCLEOTIDE SEQUENCE [LARGE SCALE GENOMIC DNA]</scope>
    <source>
        <strain evidence="2 3">PCH200</strain>
    </source>
</reference>
<keyword evidence="3" id="KW-1185">Reference proteome</keyword>
<protein>
    <submittedName>
        <fullName evidence="2">Uncharacterized protein</fullName>
    </submittedName>
</protein>
<name>A0A2U1ZY99_9MICO</name>
<evidence type="ECO:0000256" key="1">
    <source>
        <dbReference type="SAM" id="MobiDB-lite"/>
    </source>
</evidence>
<evidence type="ECO:0000313" key="3">
    <source>
        <dbReference type="Proteomes" id="UP000245166"/>
    </source>
</evidence>
<gene>
    <name evidence="2" type="ORF">C8046_16280</name>
</gene>
<dbReference type="AlphaFoldDB" id="A0A2U1ZY99"/>
<dbReference type="EMBL" id="PYHR01000002">
    <property type="protein sequence ID" value="PWD51968.1"/>
    <property type="molecule type" value="Genomic_DNA"/>
</dbReference>
<dbReference type="RefSeq" id="WP_109230351.1">
    <property type="nucleotide sequence ID" value="NZ_PYHR01000002.1"/>
</dbReference>
<proteinExistence type="predicted"/>
<comment type="caution">
    <text evidence="2">The sequence shown here is derived from an EMBL/GenBank/DDBJ whole genome shotgun (WGS) entry which is preliminary data.</text>
</comment>
<feature type="region of interest" description="Disordered" evidence="1">
    <location>
        <begin position="18"/>
        <end position="38"/>
    </location>
</feature>
<feature type="compositionally biased region" description="Basic and acidic residues" evidence="1">
    <location>
        <begin position="196"/>
        <end position="207"/>
    </location>
</feature>
<accession>A0A2U1ZY99</accession>